<dbReference type="InterPro" id="IPR044876">
    <property type="entry name" value="HRDC_dom_sf"/>
</dbReference>
<gene>
    <name evidence="1" type="ordered locus">NEQ411</name>
</gene>
<sequence>MLFCSLMEIIKEEPITNEKAYQILAKQKQLSYRAERTKKYLEKIGFIKNSDEILKQLVDLGIELEKAIMIVNTMPKTNDEVRAILEKDYTPEIGKKVLEIMKKALSSEK</sequence>
<reference evidence="1 2" key="1">
    <citation type="journal article" date="2003" name="Proc. Natl. Acad. Sci. U.S.A.">
        <title>The genome of Nanoarchaeum equitans: insights into early archaeal evolution and derived parasitism.</title>
        <authorList>
            <person name="Waters E."/>
            <person name="Hohn M.J."/>
            <person name="Ahel I."/>
            <person name="Graham D.E."/>
            <person name="Adams M.D."/>
            <person name="Barnstead M."/>
            <person name="Beeson K.Y."/>
            <person name="Bibbs L."/>
            <person name="Bolanos R."/>
            <person name="Keller M."/>
            <person name="Kretz K."/>
            <person name="Lin X."/>
            <person name="Mathur E."/>
            <person name="Ni J."/>
            <person name="Podar M."/>
            <person name="Richardson T."/>
            <person name="Sutton G.G."/>
            <person name="Simon M."/>
            <person name="Soll D."/>
            <person name="Stetter K.O."/>
            <person name="Short J.M."/>
            <person name="Noordewier M."/>
        </authorList>
    </citation>
    <scope>NUCLEOTIDE SEQUENCE [LARGE SCALE GENOMIC DNA]</scope>
    <source>
        <strain evidence="1 2">Kin4-M</strain>
    </source>
</reference>
<dbReference type="Gene3D" id="1.10.150.80">
    <property type="entry name" value="HRDC domain"/>
    <property type="match status" value="1"/>
</dbReference>
<dbReference type="PIRSF" id="PIRSF005053">
    <property type="entry name" value="RNA_pol_F_arch"/>
    <property type="match status" value="1"/>
</dbReference>
<dbReference type="GO" id="GO:0000166">
    <property type="term" value="F:nucleotide binding"/>
    <property type="evidence" value="ECO:0007669"/>
    <property type="project" value="InterPro"/>
</dbReference>
<proteinExistence type="predicted"/>
<dbReference type="InterPro" id="IPR010924">
    <property type="entry name" value="Rpo4"/>
</dbReference>
<dbReference type="EnsemblBacteria" id="AAR39256">
    <property type="protein sequence ID" value="AAR39256"/>
    <property type="gene ID" value="NEQ411"/>
</dbReference>
<protein>
    <submittedName>
        <fullName evidence="1">NEQ411</fullName>
    </submittedName>
</protein>
<dbReference type="SUPFAM" id="SSF47819">
    <property type="entry name" value="HRDC-like"/>
    <property type="match status" value="1"/>
</dbReference>
<organism evidence="1 2">
    <name type="scientific">Nanoarchaeum equitans (strain Kin4-M)</name>
    <dbReference type="NCBI Taxonomy" id="228908"/>
    <lineage>
        <taxon>Archaea</taxon>
        <taxon>Nanobdellota</taxon>
        <taxon>Candidatus Nanoarchaeia</taxon>
        <taxon>Nanoarchaeales</taxon>
        <taxon>Nanoarchaeaceae</taxon>
        <taxon>Nanoarchaeum</taxon>
    </lineage>
</organism>
<accession>Q74ME2</accession>
<dbReference type="KEGG" id="neq:NEQ411"/>
<dbReference type="STRING" id="228908.NEQ411"/>
<dbReference type="Proteomes" id="UP000000578">
    <property type="component" value="Chromosome"/>
</dbReference>
<dbReference type="AlphaFoldDB" id="Q74ME2"/>
<evidence type="ECO:0000313" key="2">
    <source>
        <dbReference type="Proteomes" id="UP000000578"/>
    </source>
</evidence>
<dbReference type="InterPro" id="IPR010997">
    <property type="entry name" value="HRDC-like_sf"/>
</dbReference>
<dbReference type="BioCyc" id="NEQU228908:GJB6-439-MONOMER"/>
<dbReference type="EMBL" id="AE017199">
    <property type="protein sequence ID" value="AAR39256.1"/>
    <property type="molecule type" value="Genomic_DNA"/>
</dbReference>
<keyword evidence="2" id="KW-1185">Reference proteome</keyword>
<dbReference type="HOGENOM" id="CLU_2177928_0_0_2"/>
<name>Q74ME2_NANEQ</name>
<evidence type="ECO:0000313" key="1">
    <source>
        <dbReference type="EMBL" id="AAR39256.1"/>
    </source>
</evidence>